<dbReference type="GO" id="GO:0008289">
    <property type="term" value="F:lipid binding"/>
    <property type="evidence" value="ECO:0007669"/>
    <property type="project" value="UniProtKB-KW"/>
</dbReference>
<evidence type="ECO:0000256" key="1">
    <source>
        <dbReference type="ARBA" id="ARBA00023121"/>
    </source>
</evidence>
<dbReference type="EMBL" id="LNQL01000001">
    <property type="protein sequence ID" value="KSU50034.1"/>
    <property type="molecule type" value="Genomic_DNA"/>
</dbReference>
<comment type="caution">
    <text evidence="2">The sequence shown here is derived from an EMBL/GenBank/DDBJ whole genome shotgun (WGS) entry which is preliminary data.</text>
</comment>
<dbReference type="RefSeq" id="WP_058264628.1">
    <property type="nucleotide sequence ID" value="NZ_FMYN01000001.1"/>
</dbReference>
<dbReference type="InterPro" id="IPR003797">
    <property type="entry name" value="DegV"/>
</dbReference>
<evidence type="ECO:0000313" key="2">
    <source>
        <dbReference type="EMBL" id="KSU50034.1"/>
    </source>
</evidence>
<dbReference type="PANTHER" id="PTHR33434:SF2">
    <property type="entry name" value="FATTY ACID-BINDING PROTEIN TM_1468"/>
    <property type="match status" value="1"/>
</dbReference>
<name>A0A0V8GIG5_9BACL</name>
<protein>
    <submittedName>
        <fullName evidence="2">Fatty acid-binding protein DegV</fullName>
    </submittedName>
</protein>
<dbReference type="PANTHER" id="PTHR33434">
    <property type="entry name" value="DEGV DOMAIN-CONTAINING PROTEIN DR_1986-RELATED"/>
    <property type="match status" value="1"/>
</dbReference>
<dbReference type="OrthoDB" id="1638652at2"/>
<organism evidence="2 3">
    <name type="scientific">Exiguobacterium indicum</name>
    <dbReference type="NCBI Taxonomy" id="296995"/>
    <lineage>
        <taxon>Bacteria</taxon>
        <taxon>Bacillati</taxon>
        <taxon>Bacillota</taxon>
        <taxon>Bacilli</taxon>
        <taxon>Bacillales</taxon>
        <taxon>Bacillales Family XII. Incertae Sedis</taxon>
        <taxon>Exiguobacterium</taxon>
    </lineage>
</organism>
<dbReference type="Gene3D" id="3.30.1180.10">
    <property type="match status" value="1"/>
</dbReference>
<dbReference type="SUPFAM" id="SSF82549">
    <property type="entry name" value="DAK1/DegV-like"/>
    <property type="match status" value="1"/>
</dbReference>
<proteinExistence type="predicted"/>
<sequence>MRIAWITDSTTILPDTIAQRDDLSVVPLLVMKDGESFVDGVDVDAETVYSWIDSKHKVTTSQPSIGSFTEHYERLKEDYDVGFAVHLSSELSGTYNASVQGAEIAGFRLIAIDSRCGIYPAGQLLAEAIELVEAGHSIESVEQIILERRFDHHIEFTVANLDQLQAGGRISSTKAFVGNLLQLRPLFHFEEGKIVPYQTVRTFKKAHSKIFDHLVAIIERGQVTDISLFHATAYELALEWKQRLESQYDVRVRIDDLTPVLGSHTGNPAIGMSFLNPTRRP</sequence>
<evidence type="ECO:0000313" key="3">
    <source>
        <dbReference type="Proteomes" id="UP000053797"/>
    </source>
</evidence>
<dbReference type="InterPro" id="IPR043168">
    <property type="entry name" value="DegV_C"/>
</dbReference>
<accession>A0A0V8GIG5</accession>
<keyword evidence="1" id="KW-0446">Lipid-binding</keyword>
<dbReference type="AlphaFoldDB" id="A0A0V8GIG5"/>
<dbReference type="PROSITE" id="PS51482">
    <property type="entry name" value="DEGV"/>
    <property type="match status" value="1"/>
</dbReference>
<gene>
    <name evidence="2" type="ORF">AS033_01290</name>
</gene>
<dbReference type="Gene3D" id="3.40.50.10170">
    <property type="match status" value="1"/>
</dbReference>
<reference evidence="2 3" key="1">
    <citation type="journal article" date="2015" name="Int. J. Syst. Evol. Microbiol.">
        <title>Exiguobacterium enclense sp. nov., isolated from sediment.</title>
        <authorList>
            <person name="Dastager S.G."/>
            <person name="Mawlankar R."/>
            <person name="Sonalkar V.V."/>
            <person name="Thorat M.N."/>
            <person name="Mual P."/>
            <person name="Verma A."/>
            <person name="Krishnamurthi S."/>
            <person name="Tang S.K."/>
            <person name="Li W.J."/>
        </authorList>
    </citation>
    <scope>NUCLEOTIDE SEQUENCE [LARGE SCALE GENOMIC DNA]</scope>
    <source>
        <strain evidence="2 3">NIO-1109</strain>
    </source>
</reference>
<dbReference type="NCBIfam" id="TIGR00762">
    <property type="entry name" value="DegV"/>
    <property type="match status" value="1"/>
</dbReference>
<dbReference type="Pfam" id="PF02645">
    <property type="entry name" value="DegV"/>
    <property type="match status" value="1"/>
</dbReference>
<dbReference type="InterPro" id="IPR050270">
    <property type="entry name" value="DegV_domain_contain"/>
</dbReference>
<dbReference type="Proteomes" id="UP000053797">
    <property type="component" value="Unassembled WGS sequence"/>
</dbReference>